<gene>
    <name evidence="11" type="ORF">SYN_03059</name>
</gene>
<keyword evidence="3 9" id="KW-0813">Transport</keyword>
<proteinExistence type="predicted"/>
<dbReference type="Pfam" id="PF13187">
    <property type="entry name" value="Fer4_9"/>
    <property type="match status" value="1"/>
</dbReference>
<comment type="cofactor">
    <cofactor evidence="1 9">
        <name>[4Fe-4S] cluster</name>
        <dbReference type="ChEBI" id="CHEBI:49883"/>
    </cofactor>
</comment>
<evidence type="ECO:0000256" key="9">
    <source>
        <dbReference type="RuleBase" id="RU365098"/>
    </source>
</evidence>
<keyword evidence="4 9" id="KW-0004">4Fe-4S</keyword>
<keyword evidence="5 9" id="KW-0479">Metal-binding</keyword>
<dbReference type="AlphaFoldDB" id="Q2LUB2"/>
<dbReference type="PROSITE" id="PS51379">
    <property type="entry name" value="4FE4S_FER_2"/>
    <property type="match status" value="2"/>
</dbReference>
<name>Q2LUB2_SYNAS</name>
<dbReference type="PANTHER" id="PTHR24960:SF79">
    <property type="entry name" value="PHOTOSYSTEM I IRON-SULFUR CENTER"/>
    <property type="match status" value="1"/>
</dbReference>
<dbReference type="Gene3D" id="3.30.70.20">
    <property type="match status" value="1"/>
</dbReference>
<evidence type="ECO:0000256" key="2">
    <source>
        <dbReference type="ARBA" id="ARBA00003532"/>
    </source>
</evidence>
<evidence type="ECO:0000256" key="4">
    <source>
        <dbReference type="ARBA" id="ARBA00022485"/>
    </source>
</evidence>
<comment type="function">
    <text evidence="2 9">Ferredoxins are iron-sulfur proteins that transfer electrons in a wide variety of metabolic reactions.</text>
</comment>
<keyword evidence="8 9" id="KW-0411">Iron-sulfur</keyword>
<accession>Q2LUB2</accession>
<dbReference type="GO" id="GO:0051539">
    <property type="term" value="F:4 iron, 4 sulfur cluster binding"/>
    <property type="evidence" value="ECO:0007669"/>
    <property type="project" value="UniProtKB-UniRule"/>
</dbReference>
<dbReference type="PRINTS" id="PR00354">
    <property type="entry name" value="7FE8SFRDOXIN"/>
</dbReference>
<dbReference type="InterPro" id="IPR017896">
    <property type="entry name" value="4Fe4S_Fe-S-bd"/>
</dbReference>
<evidence type="ECO:0000256" key="5">
    <source>
        <dbReference type="ARBA" id="ARBA00022723"/>
    </source>
</evidence>
<dbReference type="GO" id="GO:0046872">
    <property type="term" value="F:metal ion binding"/>
    <property type="evidence" value="ECO:0007669"/>
    <property type="project" value="UniProtKB-UniRule"/>
</dbReference>
<keyword evidence="7 9" id="KW-0408">Iron</keyword>
<dbReference type="InParanoid" id="Q2LUB2"/>
<reference evidence="11 12" key="1">
    <citation type="journal article" date="2007" name="Proc. Natl. Acad. Sci. U.S.A.">
        <title>The genome of Syntrophus aciditrophicus: life at the thermodynamic limit of microbial growth.</title>
        <authorList>
            <person name="McInerney M.J."/>
            <person name="Rohlin L."/>
            <person name="Mouttaki H."/>
            <person name="Kim U."/>
            <person name="Krupp R.S."/>
            <person name="Rios-Hernandez L."/>
            <person name="Sieber J."/>
            <person name="Struchtemeyer C.G."/>
            <person name="Bhattacharyya A."/>
            <person name="Campbell J.W."/>
            <person name="Gunsalus R.P."/>
        </authorList>
    </citation>
    <scope>NUCLEOTIDE SEQUENCE [LARGE SCALE GENOMIC DNA]</scope>
    <source>
        <strain evidence="11 12">SB</strain>
    </source>
</reference>
<dbReference type="GO" id="GO:0009055">
    <property type="term" value="F:electron transfer activity"/>
    <property type="evidence" value="ECO:0007669"/>
    <property type="project" value="UniProtKB-UniRule"/>
</dbReference>
<evidence type="ECO:0000256" key="6">
    <source>
        <dbReference type="ARBA" id="ARBA00022982"/>
    </source>
</evidence>
<protein>
    <recommendedName>
        <fullName evidence="9">Ferredoxin</fullName>
    </recommendedName>
</protein>
<dbReference type="PANTHER" id="PTHR24960">
    <property type="entry name" value="PHOTOSYSTEM I IRON-SULFUR CENTER-RELATED"/>
    <property type="match status" value="1"/>
</dbReference>
<dbReference type="eggNOG" id="COG4231">
    <property type="taxonomic scope" value="Bacteria"/>
</dbReference>
<dbReference type="InterPro" id="IPR050157">
    <property type="entry name" value="PSI_iron-sulfur_center"/>
</dbReference>
<evidence type="ECO:0000259" key="10">
    <source>
        <dbReference type="PROSITE" id="PS51379"/>
    </source>
</evidence>
<dbReference type="InterPro" id="IPR000813">
    <property type="entry name" value="7Fe_ferredoxin"/>
</dbReference>
<evidence type="ECO:0000256" key="8">
    <source>
        <dbReference type="ARBA" id="ARBA00023014"/>
    </source>
</evidence>
<dbReference type="STRING" id="56780.SYN_03059"/>
<keyword evidence="12" id="KW-1185">Reference proteome</keyword>
<dbReference type="SUPFAM" id="SSF54862">
    <property type="entry name" value="4Fe-4S ferredoxins"/>
    <property type="match status" value="1"/>
</dbReference>
<keyword evidence="6 9" id="KW-0249">Electron transport</keyword>
<feature type="domain" description="4Fe-4S ferredoxin-type" evidence="10">
    <location>
        <begin position="1"/>
        <end position="28"/>
    </location>
</feature>
<organism evidence="11 12">
    <name type="scientific">Syntrophus aciditrophicus (strain SB)</name>
    <dbReference type="NCBI Taxonomy" id="56780"/>
    <lineage>
        <taxon>Bacteria</taxon>
        <taxon>Pseudomonadati</taxon>
        <taxon>Thermodesulfobacteriota</taxon>
        <taxon>Syntrophia</taxon>
        <taxon>Syntrophales</taxon>
        <taxon>Syntrophaceae</taxon>
        <taxon>Syntrophus</taxon>
    </lineage>
</organism>
<dbReference type="PROSITE" id="PS00198">
    <property type="entry name" value="4FE4S_FER_1"/>
    <property type="match status" value="1"/>
</dbReference>
<evidence type="ECO:0000256" key="3">
    <source>
        <dbReference type="ARBA" id="ARBA00022448"/>
    </source>
</evidence>
<evidence type="ECO:0000313" key="12">
    <source>
        <dbReference type="Proteomes" id="UP000001933"/>
    </source>
</evidence>
<dbReference type="EMBL" id="CP000252">
    <property type="protein sequence ID" value="ABC77670.1"/>
    <property type="molecule type" value="Genomic_DNA"/>
</dbReference>
<evidence type="ECO:0000256" key="1">
    <source>
        <dbReference type="ARBA" id="ARBA00001966"/>
    </source>
</evidence>
<dbReference type="InterPro" id="IPR017900">
    <property type="entry name" value="4Fe4S_Fe_S_CS"/>
</dbReference>
<sequence length="59" mass="6046">MAYVITDDCVACGSCQDVCPAGAISEGEDKYVIDPAVCTDCGTCAEQCPAEAIVPGEEK</sequence>
<evidence type="ECO:0000313" key="11">
    <source>
        <dbReference type="EMBL" id="ABC77670.1"/>
    </source>
</evidence>
<dbReference type="KEGG" id="sat:SYN_03059"/>
<dbReference type="Proteomes" id="UP000001933">
    <property type="component" value="Chromosome"/>
</dbReference>
<evidence type="ECO:0000256" key="7">
    <source>
        <dbReference type="ARBA" id="ARBA00023004"/>
    </source>
</evidence>
<dbReference type="HOGENOM" id="CLU_139698_11_4_7"/>
<dbReference type="OrthoDB" id="9803397at2"/>
<feature type="domain" description="4Fe-4S ferredoxin-type" evidence="10">
    <location>
        <begin position="29"/>
        <end position="58"/>
    </location>
</feature>